<accession>A0ABP9BQB9</accession>
<evidence type="ECO:0000313" key="3">
    <source>
        <dbReference type="EMBL" id="GAA4798669.1"/>
    </source>
</evidence>
<dbReference type="InterPro" id="IPR011659">
    <property type="entry name" value="WD40"/>
</dbReference>
<feature type="signal peptide" evidence="2">
    <location>
        <begin position="1"/>
        <end position="22"/>
    </location>
</feature>
<proteinExistence type="inferred from homology"/>
<dbReference type="Gene3D" id="2.120.10.60">
    <property type="entry name" value="Tricorn protease N-terminal domain"/>
    <property type="match status" value="1"/>
</dbReference>
<feature type="chain" id="PRO_5046021785" description="WD40 repeat protein" evidence="2">
    <location>
        <begin position="23"/>
        <end position="321"/>
    </location>
</feature>
<dbReference type="Gene3D" id="2.120.10.30">
    <property type="entry name" value="TolB, C-terminal domain"/>
    <property type="match status" value="1"/>
</dbReference>
<keyword evidence="2" id="KW-0732">Signal</keyword>
<gene>
    <name evidence="3" type="ORF">GCM10023231_29320</name>
</gene>
<keyword evidence="4" id="KW-1185">Reference proteome</keyword>
<comment type="caution">
    <text evidence="3">The sequence shown here is derived from an EMBL/GenBank/DDBJ whole genome shotgun (WGS) entry which is preliminary data.</text>
</comment>
<dbReference type="Proteomes" id="UP001501411">
    <property type="component" value="Unassembled WGS sequence"/>
</dbReference>
<protein>
    <recommendedName>
        <fullName evidence="5">WD40 repeat protein</fullName>
    </recommendedName>
</protein>
<reference evidence="4" key="1">
    <citation type="journal article" date="2019" name="Int. J. Syst. Evol. Microbiol.">
        <title>The Global Catalogue of Microorganisms (GCM) 10K type strain sequencing project: providing services to taxonomists for standard genome sequencing and annotation.</title>
        <authorList>
            <consortium name="The Broad Institute Genomics Platform"/>
            <consortium name="The Broad Institute Genome Sequencing Center for Infectious Disease"/>
            <person name="Wu L."/>
            <person name="Ma J."/>
        </authorList>
    </citation>
    <scope>NUCLEOTIDE SEQUENCE [LARGE SCALE GENOMIC DNA]</scope>
    <source>
        <strain evidence="4">JCM 18200</strain>
    </source>
</reference>
<dbReference type="Pfam" id="PF07676">
    <property type="entry name" value="PD40"/>
    <property type="match status" value="3"/>
</dbReference>
<dbReference type="PROSITE" id="PS51257">
    <property type="entry name" value="PROKAR_LIPOPROTEIN"/>
    <property type="match status" value="1"/>
</dbReference>
<evidence type="ECO:0000256" key="1">
    <source>
        <dbReference type="ARBA" id="ARBA00009820"/>
    </source>
</evidence>
<evidence type="ECO:0008006" key="5">
    <source>
        <dbReference type="Google" id="ProtNLM"/>
    </source>
</evidence>
<dbReference type="EMBL" id="BAABIQ010000039">
    <property type="protein sequence ID" value="GAA4798669.1"/>
    <property type="molecule type" value="Genomic_DNA"/>
</dbReference>
<organism evidence="3 4">
    <name type="scientific">Olivibacter ginsenosidimutans</name>
    <dbReference type="NCBI Taxonomy" id="1176537"/>
    <lineage>
        <taxon>Bacteria</taxon>
        <taxon>Pseudomonadati</taxon>
        <taxon>Bacteroidota</taxon>
        <taxon>Sphingobacteriia</taxon>
        <taxon>Sphingobacteriales</taxon>
        <taxon>Sphingobacteriaceae</taxon>
        <taxon>Olivibacter</taxon>
    </lineage>
</organism>
<dbReference type="InterPro" id="IPR011042">
    <property type="entry name" value="6-blade_b-propeller_TolB-like"/>
</dbReference>
<dbReference type="SUPFAM" id="SSF82171">
    <property type="entry name" value="DPP6 N-terminal domain-like"/>
    <property type="match status" value="1"/>
</dbReference>
<dbReference type="PANTHER" id="PTHR36842">
    <property type="entry name" value="PROTEIN TOLB HOMOLOG"/>
    <property type="match status" value="1"/>
</dbReference>
<dbReference type="RefSeq" id="WP_345232562.1">
    <property type="nucleotide sequence ID" value="NZ_BAABIQ010000039.1"/>
</dbReference>
<evidence type="ECO:0000313" key="4">
    <source>
        <dbReference type="Proteomes" id="UP001501411"/>
    </source>
</evidence>
<name>A0ABP9BQB9_9SPHI</name>
<dbReference type="PANTHER" id="PTHR36842:SF1">
    <property type="entry name" value="PROTEIN TOLB"/>
    <property type="match status" value="1"/>
</dbReference>
<comment type="similarity">
    <text evidence="1">Belongs to the TolB family.</text>
</comment>
<evidence type="ECO:0000256" key="2">
    <source>
        <dbReference type="SAM" id="SignalP"/>
    </source>
</evidence>
<sequence>MKIYHLHVIVSLAALLSLTSCSKDDGEISAKGSWGAGRIYYTAPTEGVLFVDLKEKQLGTLLAADYDRHDWDVSLDGSKVVTSANTNDLDYNAEMYTISNVSDGRVLSQFKYHPAEGDYTSPRFSPDGSMLATEPTWDEGIVIMNVQGSIKWHIDNVGGQKFEQNILAWMPDNTFLCMVGNTLYRTNTDWDYVNPIASLNLSKWGAPRASPDGSKIAYASDGHIWMMNADGSNQVQVTTSSDEECYPTFSPDGKHLLIGVHFIESLGSNTGGVFTDGVWKLAIIPADGKQYNVDEGADDHVVQLVLRNGNNESCDGYMVWR</sequence>